<dbReference type="Pfam" id="PF01425">
    <property type="entry name" value="Amidase"/>
    <property type="match status" value="1"/>
</dbReference>
<dbReference type="InterPro" id="IPR000120">
    <property type="entry name" value="Amidase"/>
</dbReference>
<evidence type="ECO:0000256" key="8">
    <source>
        <dbReference type="SAM" id="Phobius"/>
    </source>
</evidence>
<dbReference type="PANTHER" id="PTHR11895">
    <property type="entry name" value="TRANSAMIDASE"/>
    <property type="match status" value="1"/>
</dbReference>
<evidence type="ECO:0000256" key="3">
    <source>
        <dbReference type="ARBA" id="ARBA00022512"/>
    </source>
</evidence>
<keyword evidence="8" id="KW-1133">Transmembrane helix</keyword>
<dbReference type="SUPFAM" id="SSF75304">
    <property type="entry name" value="Amidase signature (AS) enzymes"/>
    <property type="match status" value="1"/>
</dbReference>
<comment type="subcellular location">
    <subcellularLocation>
        <location evidence="1">Secreted</location>
        <location evidence="1">Cell wall</location>
        <topology evidence="1">Peptidoglycan-anchor</topology>
    </subcellularLocation>
</comment>
<evidence type="ECO:0000256" key="2">
    <source>
        <dbReference type="ARBA" id="ARBA00009199"/>
    </source>
</evidence>
<comment type="caution">
    <text evidence="11">The sequence shown here is derived from an EMBL/GenBank/DDBJ whole genome shotgun (WGS) entry which is preliminary data.</text>
</comment>
<dbReference type="PROSITE" id="PS00571">
    <property type="entry name" value="AMIDASES"/>
    <property type="match status" value="1"/>
</dbReference>
<evidence type="ECO:0000313" key="12">
    <source>
        <dbReference type="Proteomes" id="UP001212217"/>
    </source>
</evidence>
<evidence type="ECO:0000256" key="7">
    <source>
        <dbReference type="SAM" id="MobiDB-lite"/>
    </source>
</evidence>
<keyword evidence="4" id="KW-0964">Secreted</keyword>
<feature type="domain" description="Gram-positive cocci surface proteins LPxTG" evidence="10">
    <location>
        <begin position="678"/>
        <end position="709"/>
    </location>
</feature>
<comment type="similarity">
    <text evidence="2">Belongs to the amidase family.</text>
</comment>
<evidence type="ECO:0000259" key="10">
    <source>
        <dbReference type="PROSITE" id="PS50847"/>
    </source>
</evidence>
<dbReference type="InterPro" id="IPR019931">
    <property type="entry name" value="LPXTG_anchor"/>
</dbReference>
<dbReference type="InterPro" id="IPR036928">
    <property type="entry name" value="AS_sf"/>
</dbReference>
<keyword evidence="8" id="KW-0472">Membrane</keyword>
<feature type="transmembrane region" description="Helical" evidence="8">
    <location>
        <begin position="685"/>
        <end position="703"/>
    </location>
</feature>
<evidence type="ECO:0000256" key="1">
    <source>
        <dbReference type="ARBA" id="ARBA00004168"/>
    </source>
</evidence>
<dbReference type="Pfam" id="PF00746">
    <property type="entry name" value="Gram_pos_anchor"/>
    <property type="match status" value="1"/>
</dbReference>
<gene>
    <name evidence="11" type="ORF">PNO30_03085</name>
</gene>
<reference evidence="11" key="1">
    <citation type="submission" date="2023-08" db="EMBL/GenBank/DDBJ databases">
        <title>Dental plaque isolates bound by oral lectin ZG16B.</title>
        <authorList>
            <person name="Ghosh S."/>
        </authorList>
    </citation>
    <scope>NUCLEOTIDE SEQUENCE</scope>
    <source>
        <strain evidence="11">DP3_5B</strain>
    </source>
</reference>
<keyword evidence="5 9" id="KW-0732">Signal</keyword>
<dbReference type="GO" id="GO:0003824">
    <property type="term" value="F:catalytic activity"/>
    <property type="evidence" value="ECO:0007669"/>
    <property type="project" value="InterPro"/>
</dbReference>
<feature type="region of interest" description="Disordered" evidence="7">
    <location>
        <begin position="261"/>
        <end position="281"/>
    </location>
</feature>
<dbReference type="InterPro" id="IPR023631">
    <property type="entry name" value="Amidase_dom"/>
</dbReference>
<dbReference type="InterPro" id="IPR020556">
    <property type="entry name" value="Amidase_CS"/>
</dbReference>
<sequence length="709" mass="77150">MKKNNIKYVLIPAFAAAALFPVLANDNQAKANEDKFTTTSTVSKPETTSKKPANIPTTNNVAETTATTPASPSNNVEQVPAAKIESTNSTNVINNETVNPKVPFTVAEYKQKSALELAQLIREKKVTSTELVDLAYKVIAEENPKLNAVLTTENGKIPKAIVDEAYRTAKEIDNRISAGKLAANPVDWKAQPFLGVPALIKGLDQLKNGDYTNGVYLNKGKIADESGPVAKEFAKLGFVILGQTNYPELGTRNITDSKLFGPAGNPWDPSRNSGGSSGGSAGAVASGMVPIASGSDAGGSIRIPSSWTGLIGLKPTGHVVKFPLVKTIEDAKAYFEKTELSKPKTLVEPPKDLKKLKIAYTLKTPLKDLELSEVGKKAILETVDFLRKEGFTVEEVKEFPIDGYEGIKTYTVGGIGEESYVAAVKNVTEENKRQLDPTTYGLGTSSYMGPNANTDVSSVKPLSTFIDQMNAFYKKYDLFLVPTNAVTAPSNDKKVDPYIEPDIAEQLYNINKIKDPKERFNLLTKQWLPMTRRSPYTWVFNLSGNPAISLPTYLSDKNLPFGVMFAAKDNSEKVLLEIGQYFQDRHQFKMNPSIRSTTASENGIKAGELEIRTKFEYTVPTYAPTVSESSTSKINNETSTIPAKSEESQTPTPKEENKLANMNTAKVNLSTPNTSKTLPNTGENTSSFLSVIGLAFLALVGLLKRKNNN</sequence>
<dbReference type="RefSeq" id="WP_271965946.1">
    <property type="nucleotide sequence ID" value="NZ_JAQMFS010000045.1"/>
</dbReference>
<dbReference type="NCBIfam" id="TIGR01167">
    <property type="entry name" value="LPXTG_anchor"/>
    <property type="match status" value="1"/>
</dbReference>
<dbReference type="Gene3D" id="3.90.1300.10">
    <property type="entry name" value="Amidase signature (AS) domain"/>
    <property type="match status" value="1"/>
</dbReference>
<organism evidence="11 12">
    <name type="scientific">Gemella haemolysans</name>
    <dbReference type="NCBI Taxonomy" id="1379"/>
    <lineage>
        <taxon>Bacteria</taxon>
        <taxon>Bacillati</taxon>
        <taxon>Bacillota</taxon>
        <taxon>Bacilli</taxon>
        <taxon>Bacillales</taxon>
        <taxon>Gemellaceae</taxon>
        <taxon>Gemella</taxon>
    </lineage>
</organism>
<feature type="region of interest" description="Disordered" evidence="7">
    <location>
        <begin position="34"/>
        <end position="76"/>
    </location>
</feature>
<evidence type="ECO:0000256" key="6">
    <source>
        <dbReference type="ARBA" id="ARBA00023088"/>
    </source>
</evidence>
<proteinExistence type="inferred from homology"/>
<feature type="compositionally biased region" description="Polar residues" evidence="7">
    <location>
        <begin position="626"/>
        <end position="652"/>
    </location>
</feature>
<keyword evidence="8" id="KW-0812">Transmembrane</keyword>
<feature type="compositionally biased region" description="Low complexity" evidence="7">
    <location>
        <begin position="56"/>
        <end position="75"/>
    </location>
</feature>
<feature type="chain" id="PRO_5043778594" evidence="9">
    <location>
        <begin position="25"/>
        <end position="709"/>
    </location>
</feature>
<dbReference type="AlphaFoldDB" id="A0AAW6B0N5"/>
<keyword evidence="3" id="KW-0134">Cell wall</keyword>
<feature type="region of interest" description="Disordered" evidence="7">
    <location>
        <begin position="626"/>
        <end position="657"/>
    </location>
</feature>
<accession>A0AAW6B0N5</accession>
<dbReference type="EMBL" id="JAQMFS010000045">
    <property type="protein sequence ID" value="MDB6185762.1"/>
    <property type="molecule type" value="Genomic_DNA"/>
</dbReference>
<dbReference type="Proteomes" id="UP001212217">
    <property type="component" value="Unassembled WGS sequence"/>
</dbReference>
<evidence type="ECO:0000256" key="5">
    <source>
        <dbReference type="ARBA" id="ARBA00022729"/>
    </source>
</evidence>
<feature type="signal peptide" evidence="9">
    <location>
        <begin position="1"/>
        <end position="24"/>
    </location>
</feature>
<evidence type="ECO:0000256" key="4">
    <source>
        <dbReference type="ARBA" id="ARBA00022525"/>
    </source>
</evidence>
<evidence type="ECO:0000313" key="11">
    <source>
        <dbReference type="EMBL" id="MDB6185762.1"/>
    </source>
</evidence>
<keyword evidence="6" id="KW-0572">Peptidoglycan-anchor</keyword>
<feature type="compositionally biased region" description="Low complexity" evidence="7">
    <location>
        <begin position="37"/>
        <end position="46"/>
    </location>
</feature>
<dbReference type="PANTHER" id="PTHR11895:SF7">
    <property type="entry name" value="GLUTAMYL-TRNA(GLN) AMIDOTRANSFERASE SUBUNIT A, MITOCHONDRIAL"/>
    <property type="match status" value="1"/>
</dbReference>
<name>A0AAW6B0N5_9BACL</name>
<dbReference type="PROSITE" id="PS50847">
    <property type="entry name" value="GRAM_POS_ANCHORING"/>
    <property type="match status" value="1"/>
</dbReference>
<protein>
    <submittedName>
        <fullName evidence="11">Amidase family protein</fullName>
    </submittedName>
</protein>
<evidence type="ECO:0000256" key="9">
    <source>
        <dbReference type="SAM" id="SignalP"/>
    </source>
</evidence>